<dbReference type="GO" id="GO:0005886">
    <property type="term" value="C:plasma membrane"/>
    <property type="evidence" value="ECO:0007669"/>
    <property type="project" value="UniProtKB-SubCell"/>
</dbReference>
<accession>A0AAV2HD35</accession>
<evidence type="ECO:0000256" key="7">
    <source>
        <dbReference type="ARBA" id="ARBA00023170"/>
    </source>
</evidence>
<dbReference type="InterPro" id="IPR017452">
    <property type="entry name" value="GPCR_Rhodpsn_7TM"/>
</dbReference>
<gene>
    <name evidence="11" type="ORF">GSLYS_00005850001</name>
</gene>
<keyword evidence="12" id="KW-1185">Reference proteome</keyword>
<dbReference type="GO" id="GO:0045202">
    <property type="term" value="C:synapse"/>
    <property type="evidence" value="ECO:0007669"/>
    <property type="project" value="GOC"/>
</dbReference>
<evidence type="ECO:0000313" key="11">
    <source>
        <dbReference type="EMBL" id="CAL1531755.1"/>
    </source>
</evidence>
<dbReference type="PROSITE" id="PS50262">
    <property type="entry name" value="G_PROTEIN_RECEP_F1_2"/>
    <property type="match status" value="1"/>
</dbReference>
<reference evidence="11 12" key="1">
    <citation type="submission" date="2024-04" db="EMBL/GenBank/DDBJ databases">
        <authorList>
            <consortium name="Genoscope - CEA"/>
            <person name="William W."/>
        </authorList>
    </citation>
    <scope>NUCLEOTIDE SEQUENCE [LARGE SCALE GENOMIC DNA]</scope>
</reference>
<feature type="domain" description="G-protein coupled receptors family 1 profile" evidence="10">
    <location>
        <begin position="39"/>
        <end position="296"/>
    </location>
</feature>
<dbReference type="PANTHER" id="PTHR24247">
    <property type="entry name" value="5-HYDROXYTRYPTAMINE RECEPTOR"/>
    <property type="match status" value="1"/>
</dbReference>
<evidence type="ECO:0000256" key="6">
    <source>
        <dbReference type="ARBA" id="ARBA00023136"/>
    </source>
</evidence>
<feature type="transmembrane region" description="Helical" evidence="9">
    <location>
        <begin position="101"/>
        <end position="124"/>
    </location>
</feature>
<feature type="transmembrane region" description="Helical" evidence="9">
    <location>
        <begin position="236"/>
        <end position="257"/>
    </location>
</feature>
<evidence type="ECO:0000256" key="4">
    <source>
        <dbReference type="ARBA" id="ARBA00022989"/>
    </source>
</evidence>
<protein>
    <recommendedName>
        <fullName evidence="10">G-protein coupled receptors family 1 profile domain-containing protein</fullName>
    </recommendedName>
</protein>
<keyword evidence="4 9" id="KW-1133">Transmembrane helix</keyword>
<feature type="transmembrane region" description="Helical" evidence="9">
    <location>
        <begin position="136"/>
        <end position="164"/>
    </location>
</feature>
<dbReference type="CDD" id="cd00637">
    <property type="entry name" value="7tm_classA_rhodopsin-like"/>
    <property type="match status" value="1"/>
</dbReference>
<dbReference type="Proteomes" id="UP001497497">
    <property type="component" value="Unassembled WGS sequence"/>
</dbReference>
<keyword evidence="8" id="KW-0807">Transducer</keyword>
<dbReference type="GO" id="GO:0030425">
    <property type="term" value="C:dendrite"/>
    <property type="evidence" value="ECO:0007669"/>
    <property type="project" value="TreeGrafter"/>
</dbReference>
<evidence type="ECO:0000259" key="10">
    <source>
        <dbReference type="PROSITE" id="PS50262"/>
    </source>
</evidence>
<dbReference type="AlphaFoldDB" id="A0AAV2HD35"/>
<dbReference type="Pfam" id="PF00001">
    <property type="entry name" value="7tm_1"/>
    <property type="match status" value="1"/>
</dbReference>
<dbReference type="GO" id="GO:0004993">
    <property type="term" value="F:G protein-coupled serotonin receptor activity"/>
    <property type="evidence" value="ECO:0007669"/>
    <property type="project" value="TreeGrafter"/>
</dbReference>
<feature type="transmembrane region" description="Helical" evidence="9">
    <location>
        <begin position="277"/>
        <end position="299"/>
    </location>
</feature>
<evidence type="ECO:0000256" key="5">
    <source>
        <dbReference type="ARBA" id="ARBA00023040"/>
    </source>
</evidence>
<evidence type="ECO:0000256" key="3">
    <source>
        <dbReference type="ARBA" id="ARBA00022692"/>
    </source>
</evidence>
<dbReference type="GO" id="GO:0007187">
    <property type="term" value="P:G protein-coupled receptor signaling pathway, coupled to cyclic nucleotide second messenger"/>
    <property type="evidence" value="ECO:0007669"/>
    <property type="project" value="TreeGrafter"/>
</dbReference>
<keyword evidence="3 9" id="KW-0812">Transmembrane</keyword>
<comment type="subcellular location">
    <subcellularLocation>
        <location evidence="1">Cell membrane</location>
        <topology evidence="1">Multi-pass membrane protein</topology>
    </subcellularLocation>
</comment>
<keyword evidence="2" id="KW-1003">Cell membrane</keyword>
<dbReference type="SUPFAM" id="SSF81321">
    <property type="entry name" value="Family A G protein-coupled receptor-like"/>
    <property type="match status" value="1"/>
</dbReference>
<keyword evidence="7" id="KW-0675">Receptor</keyword>
<proteinExistence type="predicted"/>
<sequence>MQNSTLLTQGLVPEVHAHHTDHLELTIAHIAMAFWVCLANGSQIVNILLTPAIRRQPKNMLVVNVCLCEVIIGGFLCPLYSDSLLQGTWRHNPVTCIVYEATFYGQVCVSTLAVFFLLVERLYYLLSPHTRINSCIYCLTLLMVVFPWILGAALVAPLVVYGSIAKLNQGSQSCQILWKPRFQTVTIFVSFFCPAFLAMVMAVFMVIFYVMHPVTVKDRHEVPEPDRQLIKESVRVGLLSSLTSVMLQFPFFIVLLQEIFCQRDASSLRQCGLSEKTWSVVMLVAMLKPGITPFVWLAYSDVRSGFRLLCVRRSERRHRRRISQAEDALAYLSHSGPL</sequence>
<evidence type="ECO:0000313" key="12">
    <source>
        <dbReference type="Proteomes" id="UP001497497"/>
    </source>
</evidence>
<dbReference type="EMBL" id="CAXITT010000096">
    <property type="protein sequence ID" value="CAL1531755.1"/>
    <property type="molecule type" value="Genomic_DNA"/>
</dbReference>
<feature type="transmembrane region" description="Helical" evidence="9">
    <location>
        <begin position="27"/>
        <end position="49"/>
    </location>
</feature>
<keyword evidence="5" id="KW-0297">G-protein coupled receptor</keyword>
<dbReference type="Gene3D" id="1.20.1070.10">
    <property type="entry name" value="Rhodopsin 7-helix transmembrane proteins"/>
    <property type="match status" value="1"/>
</dbReference>
<feature type="transmembrane region" description="Helical" evidence="9">
    <location>
        <begin position="184"/>
        <end position="210"/>
    </location>
</feature>
<evidence type="ECO:0000256" key="9">
    <source>
        <dbReference type="SAM" id="Phobius"/>
    </source>
</evidence>
<dbReference type="GO" id="GO:0030594">
    <property type="term" value="F:neurotransmitter receptor activity"/>
    <property type="evidence" value="ECO:0007669"/>
    <property type="project" value="TreeGrafter"/>
</dbReference>
<feature type="transmembrane region" description="Helical" evidence="9">
    <location>
        <begin position="61"/>
        <end position="81"/>
    </location>
</feature>
<evidence type="ECO:0000256" key="8">
    <source>
        <dbReference type="ARBA" id="ARBA00023224"/>
    </source>
</evidence>
<dbReference type="GO" id="GO:0007268">
    <property type="term" value="P:chemical synaptic transmission"/>
    <property type="evidence" value="ECO:0007669"/>
    <property type="project" value="TreeGrafter"/>
</dbReference>
<dbReference type="InterPro" id="IPR000276">
    <property type="entry name" value="GPCR_Rhodpsn"/>
</dbReference>
<evidence type="ECO:0000256" key="1">
    <source>
        <dbReference type="ARBA" id="ARBA00004651"/>
    </source>
</evidence>
<organism evidence="11 12">
    <name type="scientific">Lymnaea stagnalis</name>
    <name type="common">Great pond snail</name>
    <name type="synonym">Helix stagnalis</name>
    <dbReference type="NCBI Taxonomy" id="6523"/>
    <lineage>
        <taxon>Eukaryota</taxon>
        <taxon>Metazoa</taxon>
        <taxon>Spiralia</taxon>
        <taxon>Lophotrochozoa</taxon>
        <taxon>Mollusca</taxon>
        <taxon>Gastropoda</taxon>
        <taxon>Heterobranchia</taxon>
        <taxon>Euthyneura</taxon>
        <taxon>Panpulmonata</taxon>
        <taxon>Hygrophila</taxon>
        <taxon>Lymnaeoidea</taxon>
        <taxon>Lymnaeidae</taxon>
        <taxon>Lymnaea</taxon>
    </lineage>
</organism>
<name>A0AAV2HD35_LYMST</name>
<comment type="caution">
    <text evidence="11">The sequence shown here is derived from an EMBL/GenBank/DDBJ whole genome shotgun (WGS) entry which is preliminary data.</text>
</comment>
<dbReference type="PANTHER" id="PTHR24247:SF202">
    <property type="entry name" value="5-HYDROXYTRYPTAMINE RECEPTOR 1"/>
    <property type="match status" value="1"/>
</dbReference>
<keyword evidence="6 9" id="KW-0472">Membrane</keyword>
<evidence type="ECO:0000256" key="2">
    <source>
        <dbReference type="ARBA" id="ARBA00022475"/>
    </source>
</evidence>